<dbReference type="GO" id="GO:0006412">
    <property type="term" value="P:translation"/>
    <property type="evidence" value="ECO:0007669"/>
    <property type="project" value="InterPro"/>
</dbReference>
<dbReference type="PANTHER" id="PTHR12538:SF0">
    <property type="entry name" value="40S RIBOSOMAL PROTEIN S26"/>
    <property type="match status" value="1"/>
</dbReference>
<dbReference type="EMBL" id="JBBHLL010001190">
    <property type="protein sequence ID" value="KAK7796441.1"/>
    <property type="molecule type" value="Genomic_DNA"/>
</dbReference>
<proteinExistence type="inferred from homology"/>
<dbReference type="Pfam" id="PF01283">
    <property type="entry name" value="Ribosomal_S26e"/>
    <property type="match status" value="1"/>
</dbReference>
<dbReference type="GO" id="GO:0003729">
    <property type="term" value="F:mRNA binding"/>
    <property type="evidence" value="ECO:0007669"/>
    <property type="project" value="TreeGrafter"/>
</dbReference>
<dbReference type="AlphaFoldDB" id="A0AAW0H410"/>
<keyword evidence="3 4" id="KW-0687">Ribonucleoprotein</keyword>
<dbReference type="Proteomes" id="UP001488838">
    <property type="component" value="Unassembled WGS sequence"/>
</dbReference>
<dbReference type="InterPro" id="IPR000892">
    <property type="entry name" value="Ribosomal_eS26"/>
</dbReference>
<dbReference type="GO" id="GO:0003735">
    <property type="term" value="F:structural constituent of ribosome"/>
    <property type="evidence" value="ECO:0007669"/>
    <property type="project" value="InterPro"/>
</dbReference>
<comment type="caution">
    <text evidence="6">The sequence shown here is derived from an EMBL/GenBank/DDBJ whole genome shotgun (WGS) entry which is preliminary data.</text>
</comment>
<organism evidence="6 7">
    <name type="scientific">Myodes glareolus</name>
    <name type="common">Bank vole</name>
    <name type="synonym">Clethrionomys glareolus</name>
    <dbReference type="NCBI Taxonomy" id="447135"/>
    <lineage>
        <taxon>Eukaryota</taxon>
        <taxon>Metazoa</taxon>
        <taxon>Chordata</taxon>
        <taxon>Craniata</taxon>
        <taxon>Vertebrata</taxon>
        <taxon>Euteleostomi</taxon>
        <taxon>Mammalia</taxon>
        <taxon>Eutheria</taxon>
        <taxon>Euarchontoglires</taxon>
        <taxon>Glires</taxon>
        <taxon>Rodentia</taxon>
        <taxon>Myomorpha</taxon>
        <taxon>Muroidea</taxon>
        <taxon>Cricetidae</taxon>
        <taxon>Arvicolinae</taxon>
        <taxon>Myodes</taxon>
    </lineage>
</organism>
<evidence type="ECO:0000256" key="5">
    <source>
        <dbReference type="SAM" id="MobiDB-lite"/>
    </source>
</evidence>
<dbReference type="InterPro" id="IPR038551">
    <property type="entry name" value="Ribosomal_eS26_sf"/>
</dbReference>
<dbReference type="Gene3D" id="3.30.1740.20">
    <property type="entry name" value="Ribosomal protein S26e"/>
    <property type="match status" value="1"/>
</dbReference>
<dbReference type="GO" id="GO:0022627">
    <property type="term" value="C:cytosolic small ribosomal subunit"/>
    <property type="evidence" value="ECO:0007669"/>
    <property type="project" value="TreeGrafter"/>
</dbReference>
<reference evidence="6 7" key="1">
    <citation type="journal article" date="2023" name="bioRxiv">
        <title>Conserved and derived expression patterns and positive selection on dental genes reveal complex evolutionary context of ever-growing rodent molars.</title>
        <authorList>
            <person name="Calamari Z.T."/>
            <person name="Song A."/>
            <person name="Cohen E."/>
            <person name="Akter M."/>
            <person name="Roy R.D."/>
            <person name="Hallikas O."/>
            <person name="Christensen M.M."/>
            <person name="Li P."/>
            <person name="Marangoni P."/>
            <person name="Jernvall J."/>
            <person name="Klein O.D."/>
        </authorList>
    </citation>
    <scope>NUCLEOTIDE SEQUENCE [LARGE SCALE GENOMIC DNA]</scope>
    <source>
        <strain evidence="6">V071</strain>
    </source>
</reference>
<feature type="non-terminal residue" evidence="6">
    <location>
        <position position="1"/>
    </location>
</feature>
<dbReference type="PANTHER" id="PTHR12538">
    <property type="entry name" value="40S RIBOSOMAL PROTEIN S26"/>
    <property type="match status" value="1"/>
</dbReference>
<sequence>GKLPTWVDGNTRRKNRHAEKGHSHVQLTFFKVCVQCVTKDKDIRKHWKGCHEYVRAIFKASVFDPYGLPEFHVKAHYYVNYATHRQES</sequence>
<evidence type="ECO:0000313" key="6">
    <source>
        <dbReference type="EMBL" id="KAK7796441.1"/>
    </source>
</evidence>
<evidence type="ECO:0000256" key="4">
    <source>
        <dbReference type="RuleBase" id="RU363128"/>
    </source>
</evidence>
<comment type="similarity">
    <text evidence="1 4">Belongs to the eukaryotic ribosomal protein eS26 family.</text>
</comment>
<feature type="non-terminal residue" evidence="6">
    <location>
        <position position="88"/>
    </location>
</feature>
<evidence type="ECO:0000256" key="2">
    <source>
        <dbReference type="ARBA" id="ARBA00022980"/>
    </source>
</evidence>
<evidence type="ECO:0000256" key="1">
    <source>
        <dbReference type="ARBA" id="ARBA00008596"/>
    </source>
</evidence>
<feature type="region of interest" description="Disordered" evidence="5">
    <location>
        <begin position="1"/>
        <end position="21"/>
    </location>
</feature>
<protein>
    <recommendedName>
        <fullName evidence="4">40S ribosomal protein S26</fullName>
    </recommendedName>
</protein>
<keyword evidence="7" id="KW-1185">Reference proteome</keyword>
<accession>A0AAW0H410</accession>
<gene>
    <name evidence="6" type="ORF">U0070_024888</name>
</gene>
<keyword evidence="2 4" id="KW-0689">Ribosomal protein</keyword>
<evidence type="ECO:0000256" key="3">
    <source>
        <dbReference type="ARBA" id="ARBA00023274"/>
    </source>
</evidence>
<evidence type="ECO:0000313" key="7">
    <source>
        <dbReference type="Proteomes" id="UP001488838"/>
    </source>
</evidence>
<name>A0AAW0H410_MYOGA</name>